<reference evidence="13 14" key="1">
    <citation type="journal article" date="2016" name="Proc. Natl. Acad. Sci. U.S.A.">
        <title>Comparative genomics of biotechnologically important yeasts.</title>
        <authorList>
            <person name="Riley R."/>
            <person name="Haridas S."/>
            <person name="Wolfe K.H."/>
            <person name="Lopes M.R."/>
            <person name="Hittinger C.T."/>
            <person name="Goeker M."/>
            <person name="Salamov A.A."/>
            <person name="Wisecaver J.H."/>
            <person name="Long T.M."/>
            <person name="Calvey C.H."/>
            <person name="Aerts A.L."/>
            <person name="Barry K.W."/>
            <person name="Choi C."/>
            <person name="Clum A."/>
            <person name="Coughlan A.Y."/>
            <person name="Deshpande S."/>
            <person name="Douglass A.P."/>
            <person name="Hanson S.J."/>
            <person name="Klenk H.-P."/>
            <person name="LaButti K.M."/>
            <person name="Lapidus A."/>
            <person name="Lindquist E.A."/>
            <person name="Lipzen A.M."/>
            <person name="Meier-Kolthoff J.P."/>
            <person name="Ohm R.A."/>
            <person name="Otillar R.P."/>
            <person name="Pangilinan J.L."/>
            <person name="Peng Y."/>
            <person name="Rokas A."/>
            <person name="Rosa C.A."/>
            <person name="Scheuner C."/>
            <person name="Sibirny A.A."/>
            <person name="Slot J.C."/>
            <person name="Stielow J.B."/>
            <person name="Sun H."/>
            <person name="Kurtzman C.P."/>
            <person name="Blackwell M."/>
            <person name="Grigoriev I.V."/>
            <person name="Jeffries T.W."/>
        </authorList>
    </citation>
    <scope>NUCLEOTIDE SEQUENCE [LARGE SCALE GENOMIC DNA]</scope>
    <source>
        <strain evidence="14">ATCC 18201 / CBS 1600 / BCRC 20928 / JCM 3617 / NBRC 0987 / NRRL Y-1542</strain>
    </source>
</reference>
<dbReference type="OMA" id="KTQRYGT"/>
<dbReference type="AlphaFoldDB" id="A0A1E4S3K8"/>
<dbReference type="EMBL" id="KV453929">
    <property type="protein sequence ID" value="ODV73982.1"/>
    <property type="molecule type" value="Genomic_DNA"/>
</dbReference>
<dbReference type="GO" id="GO:0004350">
    <property type="term" value="F:glutamate-5-semialdehyde dehydrogenase activity"/>
    <property type="evidence" value="ECO:0007669"/>
    <property type="project" value="UniProtKB-EC"/>
</dbReference>
<evidence type="ECO:0000256" key="8">
    <source>
        <dbReference type="ARBA" id="ARBA00059423"/>
    </source>
</evidence>
<dbReference type="PIRSF" id="PIRSF000151">
    <property type="entry name" value="GPR"/>
    <property type="match status" value="1"/>
</dbReference>
<dbReference type="InterPro" id="IPR012134">
    <property type="entry name" value="Glu-5-SA_DH"/>
</dbReference>
<dbReference type="Proteomes" id="UP000094389">
    <property type="component" value="Unassembled WGS sequence"/>
</dbReference>
<dbReference type="NCBIfam" id="NF001221">
    <property type="entry name" value="PRK00197.1"/>
    <property type="match status" value="1"/>
</dbReference>
<evidence type="ECO:0000256" key="4">
    <source>
        <dbReference type="ARBA" id="ARBA00022650"/>
    </source>
</evidence>
<dbReference type="FunFam" id="3.40.309.10:FF:000006">
    <property type="entry name" value="Gamma-glutamyl phosphate reductase"/>
    <property type="match status" value="1"/>
</dbReference>
<dbReference type="GeneID" id="30991246"/>
<evidence type="ECO:0000256" key="6">
    <source>
        <dbReference type="ARBA" id="ARBA00023002"/>
    </source>
</evidence>
<gene>
    <name evidence="13" type="ORF">CYBJADRAFT_177341</name>
</gene>
<proteinExistence type="inferred from homology"/>
<comment type="pathway">
    <text evidence="1">Amino-acid biosynthesis; L-proline biosynthesis; L-glutamate 5-semialdehyde from L-glutamate: step 2/2.</text>
</comment>
<dbReference type="NCBIfam" id="TIGR00407">
    <property type="entry name" value="proA"/>
    <property type="match status" value="1"/>
</dbReference>
<dbReference type="STRING" id="983966.A0A1E4S3K8"/>
<dbReference type="Pfam" id="PF00171">
    <property type="entry name" value="Aldedh"/>
    <property type="match status" value="1"/>
</dbReference>
<keyword evidence="3" id="KW-0028">Amino-acid biosynthesis</keyword>
<dbReference type="RefSeq" id="XP_020071021.1">
    <property type="nucleotide sequence ID" value="XM_020216850.1"/>
</dbReference>
<evidence type="ECO:0000256" key="3">
    <source>
        <dbReference type="ARBA" id="ARBA00022605"/>
    </source>
</evidence>
<comment type="catalytic activity">
    <reaction evidence="7">
        <text>L-glutamate 5-semialdehyde + phosphate + NADP(+) = L-glutamyl 5-phosphate + NADPH + H(+)</text>
        <dbReference type="Rhea" id="RHEA:19541"/>
        <dbReference type="ChEBI" id="CHEBI:15378"/>
        <dbReference type="ChEBI" id="CHEBI:43474"/>
        <dbReference type="ChEBI" id="CHEBI:57783"/>
        <dbReference type="ChEBI" id="CHEBI:58066"/>
        <dbReference type="ChEBI" id="CHEBI:58274"/>
        <dbReference type="ChEBI" id="CHEBI:58349"/>
        <dbReference type="EC" id="1.2.1.41"/>
    </reaction>
</comment>
<name>A0A1E4S3K8_CYBJN</name>
<comment type="function">
    <text evidence="8">Catalyzes the NADPH dependent reduction of L-gamma-glutamyl 5-phosphate into L-glutamate 5-semialdehyde and phosphate. The product spontaneously undergoes cyclization to form 1-pyrroline-5-carboxylate.</text>
</comment>
<evidence type="ECO:0000259" key="12">
    <source>
        <dbReference type="Pfam" id="PF00171"/>
    </source>
</evidence>
<dbReference type="PANTHER" id="PTHR11063:SF8">
    <property type="entry name" value="DELTA-1-PYRROLINE-5-CARBOXYLATE SYNTHASE"/>
    <property type="match status" value="1"/>
</dbReference>
<dbReference type="EC" id="1.2.1.41" evidence="2"/>
<keyword evidence="5" id="KW-0521">NADP</keyword>
<evidence type="ECO:0000256" key="9">
    <source>
        <dbReference type="ARBA" id="ARBA00060997"/>
    </source>
</evidence>
<feature type="domain" description="Aldehyde dehydrogenase" evidence="12">
    <location>
        <begin position="2"/>
        <end position="273"/>
    </location>
</feature>
<dbReference type="InterPro" id="IPR016163">
    <property type="entry name" value="Ald_DH_C"/>
</dbReference>
<dbReference type="PANTHER" id="PTHR11063">
    <property type="entry name" value="GLUTAMATE SEMIALDEHYDE DEHYDROGENASE"/>
    <property type="match status" value="1"/>
</dbReference>
<evidence type="ECO:0000313" key="13">
    <source>
        <dbReference type="EMBL" id="ODV73982.1"/>
    </source>
</evidence>
<dbReference type="InterPro" id="IPR015590">
    <property type="entry name" value="Aldehyde_DH_dom"/>
</dbReference>
<keyword evidence="6" id="KW-0560">Oxidoreductase</keyword>
<dbReference type="InterPro" id="IPR016161">
    <property type="entry name" value="Ald_DH/histidinol_DH"/>
</dbReference>
<dbReference type="UniPathway" id="UPA00098">
    <property type="reaction ID" value="UER00360"/>
</dbReference>
<dbReference type="Gene3D" id="3.40.309.10">
    <property type="entry name" value="Aldehyde Dehydrogenase, Chain A, domain 2"/>
    <property type="match status" value="1"/>
</dbReference>
<dbReference type="Gene3D" id="3.40.605.10">
    <property type="entry name" value="Aldehyde Dehydrogenase, Chain A, domain 1"/>
    <property type="match status" value="1"/>
</dbReference>
<dbReference type="CDD" id="cd07079">
    <property type="entry name" value="ALDH_F18-19_ProA-GPR"/>
    <property type="match status" value="1"/>
</dbReference>
<accession>A0A1E4S3K8</accession>
<evidence type="ECO:0000256" key="10">
    <source>
        <dbReference type="ARBA" id="ARBA00075718"/>
    </source>
</evidence>
<evidence type="ECO:0000256" key="2">
    <source>
        <dbReference type="ARBA" id="ARBA00013002"/>
    </source>
</evidence>
<dbReference type="OrthoDB" id="1934954at2759"/>
<evidence type="ECO:0000256" key="1">
    <source>
        <dbReference type="ARBA" id="ARBA00004985"/>
    </source>
</evidence>
<keyword evidence="4" id="KW-0641">Proline biosynthesis</keyword>
<keyword evidence="14" id="KW-1185">Reference proteome</keyword>
<dbReference type="GO" id="GO:0055129">
    <property type="term" value="P:L-proline biosynthetic process"/>
    <property type="evidence" value="ECO:0007669"/>
    <property type="project" value="UniProtKB-UniPathway"/>
</dbReference>
<dbReference type="GO" id="GO:0050661">
    <property type="term" value="F:NADP binding"/>
    <property type="evidence" value="ECO:0007669"/>
    <property type="project" value="InterPro"/>
</dbReference>
<evidence type="ECO:0000256" key="5">
    <source>
        <dbReference type="ARBA" id="ARBA00022857"/>
    </source>
</evidence>
<dbReference type="InterPro" id="IPR000965">
    <property type="entry name" value="GPR_dom"/>
</dbReference>
<evidence type="ECO:0000256" key="11">
    <source>
        <dbReference type="ARBA" id="ARBA00077451"/>
    </source>
</evidence>
<protein>
    <recommendedName>
        <fullName evidence="2">glutamate-5-semialdehyde dehydrogenase</fullName>
        <ecNumber evidence="2">1.2.1.41</ecNumber>
    </recommendedName>
    <alternativeName>
        <fullName evidence="11">Glutamate-5-semialdehyde dehydrogenase</fullName>
    </alternativeName>
    <alternativeName>
        <fullName evidence="10">Glutamyl-gamma-semialdehyde dehydrogenase</fullName>
    </alternativeName>
</protein>
<dbReference type="SUPFAM" id="SSF53720">
    <property type="entry name" value="ALDH-like"/>
    <property type="match status" value="1"/>
</dbReference>
<sequence length="437" mass="47577">MAEQIAKNARDAFTVLKTLSNEERNEALKAVHDALAQTKQEILTANKEDMANATKANLSSSLVKRLDLSKGDKFDVMLQGVLDVASLEDPVGKVTLARQLDEGLDLYRVSAPVGVLLIIFESRPEVIANITALAIKSGNSAILKGGKESLHTFTAMANVVNEALSHTKVPRNAIQLIESREDVAQLLDQDQYIDLVIPRGSNQLVRNIKSNTKIPVLGHADGICSIYVDKDADLQMAAKVVLDAKTNYPAGCNAVEQLLIHRSLASKTLEVVQLLLESNVTLHVTQQVASHLPESELIVPAVDGDFDKEFLSFDIAVDFTDDVDSAIKHINEHSSGHTESIITENRETAEKFLKAIDSSGVYWNASTRFADGFRYGFGTEVGISTNKIHARGPVGLEGLVIYQYQIRGHGQVVGDYLGGGGSREFIHKDIDIRGVTL</sequence>
<comment type="similarity">
    <text evidence="9">Belongs to the gamma-glutamyl phosphate reductase family.</text>
</comment>
<evidence type="ECO:0000313" key="14">
    <source>
        <dbReference type="Proteomes" id="UP000094389"/>
    </source>
</evidence>
<evidence type="ECO:0000256" key="7">
    <source>
        <dbReference type="ARBA" id="ARBA00049024"/>
    </source>
</evidence>
<dbReference type="InterPro" id="IPR016162">
    <property type="entry name" value="Ald_DH_N"/>
</dbReference>
<dbReference type="HAMAP" id="MF_00412">
    <property type="entry name" value="ProA"/>
    <property type="match status" value="1"/>
</dbReference>
<organism evidence="13 14">
    <name type="scientific">Cyberlindnera jadinii (strain ATCC 18201 / CBS 1600 / BCRC 20928 / JCM 3617 / NBRC 0987 / NRRL Y-1542)</name>
    <name type="common">Torula yeast</name>
    <name type="synonym">Candida utilis</name>
    <dbReference type="NCBI Taxonomy" id="983966"/>
    <lineage>
        <taxon>Eukaryota</taxon>
        <taxon>Fungi</taxon>
        <taxon>Dikarya</taxon>
        <taxon>Ascomycota</taxon>
        <taxon>Saccharomycotina</taxon>
        <taxon>Saccharomycetes</taxon>
        <taxon>Phaffomycetales</taxon>
        <taxon>Phaffomycetaceae</taxon>
        <taxon>Cyberlindnera</taxon>
    </lineage>
</organism>